<keyword evidence="1" id="KW-0433">Leucine-rich repeat</keyword>
<evidence type="ECO:0000313" key="6">
    <source>
        <dbReference type="Proteomes" id="UP000823775"/>
    </source>
</evidence>
<dbReference type="Proteomes" id="UP000823775">
    <property type="component" value="Unassembled WGS sequence"/>
</dbReference>
<dbReference type="Pfam" id="PF08263">
    <property type="entry name" value="LRRNT_2"/>
    <property type="match status" value="1"/>
</dbReference>
<accession>A0ABS8V0P1</accession>
<feature type="domain" description="Leucine-rich repeat-containing N-terminal plant-type" evidence="4">
    <location>
        <begin position="23"/>
        <end position="68"/>
    </location>
</feature>
<sequence length="277" mass="30366">MKLIKFLMFFVLYIGSAMGQLPSQDILVLLEFKKSVKHDPTGFLLESWNEESIDFNGCPSSWNGIMCNGNLFTSSLPPEVGKLESLKNLSLAGNNFSGPIPDTISGLMSVQSLDLSHNSFSGPLPSSLMKLTGLVYLNLSVNGFTKKISKGFELMENLQVLDLHGNMLDGNLDPELMLLTTATHVDLSGNLLVNSASQQQKFLPGISETVKYLNLSHNQLKGSLVSGNEAQIFGNLKILDLSYNQLSGDMPSFNFVCDLQVLKLGNTYFPDLSLMIF</sequence>
<evidence type="ECO:0000256" key="2">
    <source>
        <dbReference type="ARBA" id="ARBA00022737"/>
    </source>
</evidence>
<dbReference type="PANTHER" id="PTHR48003">
    <property type="entry name" value="OS07G0626500 PROTEIN"/>
    <property type="match status" value="1"/>
</dbReference>
<evidence type="ECO:0000259" key="4">
    <source>
        <dbReference type="Pfam" id="PF08263"/>
    </source>
</evidence>
<dbReference type="InterPro" id="IPR013210">
    <property type="entry name" value="LRR_N_plant-typ"/>
</dbReference>
<gene>
    <name evidence="5" type="ORF">HAX54_024871</name>
</gene>
<dbReference type="InterPro" id="IPR053059">
    <property type="entry name" value="Inactive_SerThr-Kinase_ABA"/>
</dbReference>
<dbReference type="PROSITE" id="PS51450">
    <property type="entry name" value="LRR"/>
    <property type="match status" value="1"/>
</dbReference>
<dbReference type="InterPro" id="IPR001611">
    <property type="entry name" value="Leu-rich_rpt"/>
</dbReference>
<reference evidence="5 6" key="1">
    <citation type="journal article" date="2021" name="BMC Genomics">
        <title>Datura genome reveals duplications of psychoactive alkaloid biosynthetic genes and high mutation rate following tissue culture.</title>
        <authorList>
            <person name="Rajewski A."/>
            <person name="Carter-House D."/>
            <person name="Stajich J."/>
            <person name="Litt A."/>
        </authorList>
    </citation>
    <scope>NUCLEOTIDE SEQUENCE [LARGE SCALE GENOMIC DNA]</scope>
    <source>
        <strain evidence="5">AR-01</strain>
    </source>
</reference>
<evidence type="ECO:0000313" key="5">
    <source>
        <dbReference type="EMBL" id="MCD9639916.1"/>
    </source>
</evidence>
<evidence type="ECO:0000256" key="3">
    <source>
        <dbReference type="SAM" id="SignalP"/>
    </source>
</evidence>
<dbReference type="Pfam" id="PF00560">
    <property type="entry name" value="LRR_1"/>
    <property type="match status" value="3"/>
</dbReference>
<keyword evidence="6" id="KW-1185">Reference proteome</keyword>
<name>A0ABS8V0P1_DATST</name>
<feature type="signal peptide" evidence="3">
    <location>
        <begin position="1"/>
        <end position="19"/>
    </location>
</feature>
<organism evidence="5 6">
    <name type="scientific">Datura stramonium</name>
    <name type="common">Jimsonweed</name>
    <name type="synonym">Common thornapple</name>
    <dbReference type="NCBI Taxonomy" id="4076"/>
    <lineage>
        <taxon>Eukaryota</taxon>
        <taxon>Viridiplantae</taxon>
        <taxon>Streptophyta</taxon>
        <taxon>Embryophyta</taxon>
        <taxon>Tracheophyta</taxon>
        <taxon>Spermatophyta</taxon>
        <taxon>Magnoliopsida</taxon>
        <taxon>eudicotyledons</taxon>
        <taxon>Gunneridae</taxon>
        <taxon>Pentapetalae</taxon>
        <taxon>asterids</taxon>
        <taxon>lamiids</taxon>
        <taxon>Solanales</taxon>
        <taxon>Solanaceae</taxon>
        <taxon>Solanoideae</taxon>
        <taxon>Datureae</taxon>
        <taxon>Datura</taxon>
    </lineage>
</organism>
<feature type="chain" id="PRO_5047174262" description="Leucine-rich repeat-containing N-terminal plant-type domain-containing protein" evidence="3">
    <location>
        <begin position="20"/>
        <end position="277"/>
    </location>
</feature>
<comment type="caution">
    <text evidence="5">The sequence shown here is derived from an EMBL/GenBank/DDBJ whole genome shotgun (WGS) entry which is preliminary data.</text>
</comment>
<dbReference type="Gene3D" id="3.80.10.10">
    <property type="entry name" value="Ribonuclease Inhibitor"/>
    <property type="match status" value="2"/>
</dbReference>
<protein>
    <recommendedName>
        <fullName evidence="4">Leucine-rich repeat-containing N-terminal plant-type domain-containing protein</fullName>
    </recommendedName>
</protein>
<dbReference type="Pfam" id="PF13855">
    <property type="entry name" value="LRR_8"/>
    <property type="match status" value="1"/>
</dbReference>
<keyword evidence="2" id="KW-0677">Repeat</keyword>
<dbReference type="SUPFAM" id="SSF52058">
    <property type="entry name" value="L domain-like"/>
    <property type="match status" value="1"/>
</dbReference>
<dbReference type="InterPro" id="IPR032675">
    <property type="entry name" value="LRR_dom_sf"/>
</dbReference>
<evidence type="ECO:0000256" key="1">
    <source>
        <dbReference type="ARBA" id="ARBA00022614"/>
    </source>
</evidence>
<dbReference type="PANTHER" id="PTHR48003:SF4">
    <property type="entry name" value="LRR RECEPTOR-LIKE SERINE_THREONINE-PROTEIN KINASE GHR1"/>
    <property type="match status" value="1"/>
</dbReference>
<keyword evidence="3" id="KW-0732">Signal</keyword>
<proteinExistence type="predicted"/>
<dbReference type="EMBL" id="JACEIK010003019">
    <property type="protein sequence ID" value="MCD9639916.1"/>
    <property type="molecule type" value="Genomic_DNA"/>
</dbReference>